<evidence type="ECO:0000256" key="1">
    <source>
        <dbReference type="ARBA" id="ARBA00004123"/>
    </source>
</evidence>
<dbReference type="Proteomes" id="UP000758603">
    <property type="component" value="Unassembled WGS sequence"/>
</dbReference>
<dbReference type="GO" id="GO:0000724">
    <property type="term" value="P:double-strand break repair via homologous recombination"/>
    <property type="evidence" value="ECO:0007669"/>
    <property type="project" value="TreeGrafter"/>
</dbReference>
<feature type="compositionally biased region" description="Basic and acidic residues" evidence="13">
    <location>
        <begin position="12"/>
        <end position="21"/>
    </location>
</feature>
<keyword evidence="8 12" id="KW-0175">Coiled coil</keyword>
<evidence type="ECO:0000256" key="7">
    <source>
        <dbReference type="ARBA" id="ARBA00022840"/>
    </source>
</evidence>
<evidence type="ECO:0000259" key="14">
    <source>
        <dbReference type="Pfam" id="PF02463"/>
    </source>
</evidence>
<dbReference type="SUPFAM" id="SSF52540">
    <property type="entry name" value="P-loop containing nucleoside triphosphate hydrolases"/>
    <property type="match status" value="1"/>
</dbReference>
<feature type="coiled-coil region" evidence="12">
    <location>
        <begin position="295"/>
        <end position="551"/>
    </location>
</feature>
<feature type="domain" description="RecF/RecN/SMC N-terminal" evidence="14">
    <location>
        <begin position="128"/>
        <end position="1138"/>
    </location>
</feature>
<keyword evidence="9" id="KW-0233">DNA recombination</keyword>
<keyword evidence="6" id="KW-0227">DNA damage</keyword>
<comment type="caution">
    <text evidence="15">The sequence shown here is derived from an EMBL/GenBank/DDBJ whole genome shotgun (WGS) entry which is preliminary data.</text>
</comment>
<comment type="subcellular location">
    <subcellularLocation>
        <location evidence="2">Chromosome</location>
    </subcellularLocation>
    <subcellularLocation>
        <location evidence="1">Nucleus</location>
    </subcellularLocation>
</comment>
<comment type="similarity">
    <text evidence="3">Belongs to the SMC family. SMC6 subfamily.</text>
</comment>
<keyword evidence="7" id="KW-0067">ATP-binding</keyword>
<evidence type="ECO:0000256" key="4">
    <source>
        <dbReference type="ARBA" id="ARBA00022454"/>
    </source>
</evidence>
<organism evidence="15 16">
    <name type="scientific">Truncatella angustata</name>
    <dbReference type="NCBI Taxonomy" id="152316"/>
    <lineage>
        <taxon>Eukaryota</taxon>
        <taxon>Fungi</taxon>
        <taxon>Dikarya</taxon>
        <taxon>Ascomycota</taxon>
        <taxon>Pezizomycotina</taxon>
        <taxon>Sordariomycetes</taxon>
        <taxon>Xylariomycetidae</taxon>
        <taxon>Amphisphaeriales</taxon>
        <taxon>Sporocadaceae</taxon>
        <taxon>Truncatella</taxon>
    </lineage>
</organism>
<evidence type="ECO:0000256" key="11">
    <source>
        <dbReference type="ARBA" id="ARBA00023242"/>
    </source>
</evidence>
<dbReference type="PANTHER" id="PTHR19306:SF6">
    <property type="entry name" value="STRUCTURAL MAINTENANCE OF CHROMOSOMES PROTEIN 6"/>
    <property type="match status" value="1"/>
</dbReference>
<keyword evidence="4" id="KW-0158">Chromosome</keyword>
<keyword evidence="11" id="KW-0539">Nucleus</keyword>
<name>A0A9P8ZY65_9PEZI</name>
<dbReference type="GO" id="GO:0005524">
    <property type="term" value="F:ATP binding"/>
    <property type="evidence" value="ECO:0007669"/>
    <property type="project" value="UniProtKB-KW"/>
</dbReference>
<dbReference type="Gene3D" id="3.40.50.300">
    <property type="entry name" value="P-loop containing nucleotide triphosphate hydrolases"/>
    <property type="match status" value="2"/>
</dbReference>
<evidence type="ECO:0000256" key="5">
    <source>
        <dbReference type="ARBA" id="ARBA00022741"/>
    </source>
</evidence>
<dbReference type="EMBL" id="JAGPXC010000004">
    <property type="protein sequence ID" value="KAH6653721.1"/>
    <property type="molecule type" value="Genomic_DNA"/>
</dbReference>
<evidence type="ECO:0000256" key="2">
    <source>
        <dbReference type="ARBA" id="ARBA00004286"/>
    </source>
</evidence>
<dbReference type="GO" id="GO:0003697">
    <property type="term" value="F:single-stranded DNA binding"/>
    <property type="evidence" value="ECO:0007669"/>
    <property type="project" value="TreeGrafter"/>
</dbReference>
<dbReference type="InterPro" id="IPR027417">
    <property type="entry name" value="P-loop_NTPase"/>
</dbReference>
<accession>A0A9P8ZY65</accession>
<dbReference type="RefSeq" id="XP_045957991.1">
    <property type="nucleotide sequence ID" value="XM_046095799.1"/>
</dbReference>
<gene>
    <name evidence="15" type="ORF">BKA67DRAFT_258360</name>
</gene>
<proteinExistence type="inferred from homology"/>
<evidence type="ECO:0000256" key="12">
    <source>
        <dbReference type="SAM" id="Coils"/>
    </source>
</evidence>
<keyword evidence="5" id="KW-0547">Nucleotide-binding</keyword>
<keyword evidence="16" id="KW-1185">Reference proteome</keyword>
<dbReference type="AlphaFoldDB" id="A0A9P8ZY65"/>
<evidence type="ECO:0000256" key="6">
    <source>
        <dbReference type="ARBA" id="ARBA00022763"/>
    </source>
</evidence>
<sequence length="1172" mass="133446">MPSATAKRSRRIAFEGEEHDGLVVAEASSSFRNDAQRKKARVSGAHQRKDSSISRRPRSQDSSEDEDEATQAPTPAADLPAASQFELDRDMNFEHLQHIEEDDQRATQRLKSRPELIGENHAALNAVLESITVYNFMCHERLHVELGPLLNFIVGENGSGKSAILTAITLCLGGKASSTNRGASLKSFIKEGKDHGQLVVKIKNQGTDAYKHDLFGDSIIVERNFNKSGSSGFKLKSTANRIISTKRDDVQDVVDYYCLQVDNPLNVLSQDNARQFLNSATPAQKYNYFLQGTQLQQLSDDLQLIHEHIDATEAKLAGFEDNFSAIKADMDKYRKLKEIAGKNDELRRKAKNHRRQLAWAQVQEQEIIFQEMENSIASFEDQKSEAQRKIEELEARLQQQDGLIASAKGELEELRQEESQLQQKTEEAKDKYDEAKAAVSKIHLAEREIHGQLTNANQDAKNFAKKVSEEEARLEKAQGGARAEKKQALEQAEEAVNAAERAREEHSAHFPKLEEEFKQAERRCQETVRPLEDKKREIMATESRISALAQSRSDPLAGFHPQTRQLLKIIEQDTSFSEKPIGPLGLHIQLQEPAWSSVIESMLGRNLDAFIVSNGRDRERLAGHFARLRYREEPTIFISNPGKMIRNLNEPDEQFHTILRVLRFDNDRVRNQLVMTNQIEKILLIDNLDDAFRVMEGDAPRNANLSVSHHPSKRGHGASLKPGRGQNLNQEPINASDKRRMQSDSEDQANHQKQLLADLKSDLKELELSRRTCQQAAQRCSQAVTQHKRDDGHLKKAIREAQVHQREAEEAYDAYDGDDSRLRGLRQQLKDAQEQMEQYGVQYGELAVEKEEKGKAVLAAKAVREEARSNHSNFNDRIQKAINKISRLDALRRTTVQENNDAHETVDTAEMGREHAVEKRDKQQERVDAYIQGATQVHPDRVRIPEGETYQSIEQKFEAIRSQLEKFKDRHGMDEQQINEKAAQTFEAYDKARKYQRDCELDVMESKKALTNRLDKWRIFQRMISAAARTNFAYLLSERAFRGRLLLDHKAKKLAIEVEPDQTREDVSGRNTKTLSGGEKSFSSICLLLAIWDAMGSPLRCLDEFDVFMDVINRGISTKMIVQAARRSVSKQFILITPNAIEGNVRFDKDVTIIRLSDPRQKQITNFMQESD</sequence>
<protein>
    <recommendedName>
        <fullName evidence="14">RecF/RecN/SMC N-terminal domain-containing protein</fullName>
    </recommendedName>
</protein>
<feature type="region of interest" description="Disordered" evidence="13">
    <location>
        <begin position="702"/>
        <end position="751"/>
    </location>
</feature>
<evidence type="ECO:0000313" key="15">
    <source>
        <dbReference type="EMBL" id="KAH6653721.1"/>
    </source>
</evidence>
<evidence type="ECO:0000256" key="3">
    <source>
        <dbReference type="ARBA" id="ARBA00006793"/>
    </source>
</evidence>
<dbReference type="PANTHER" id="PTHR19306">
    <property type="entry name" value="STRUCTURAL MAINTENANCE OF CHROMOSOMES 5,6 SMC5, SMC6"/>
    <property type="match status" value="1"/>
</dbReference>
<evidence type="ECO:0000256" key="8">
    <source>
        <dbReference type="ARBA" id="ARBA00023054"/>
    </source>
</evidence>
<dbReference type="OrthoDB" id="10072614at2759"/>
<dbReference type="GO" id="GO:0005634">
    <property type="term" value="C:nucleus"/>
    <property type="evidence" value="ECO:0007669"/>
    <property type="project" value="UniProtKB-SubCell"/>
</dbReference>
<evidence type="ECO:0000313" key="16">
    <source>
        <dbReference type="Proteomes" id="UP000758603"/>
    </source>
</evidence>
<evidence type="ECO:0000256" key="10">
    <source>
        <dbReference type="ARBA" id="ARBA00023204"/>
    </source>
</evidence>
<feature type="compositionally biased region" description="Basic and acidic residues" evidence="13">
    <location>
        <begin position="47"/>
        <end position="61"/>
    </location>
</feature>
<reference evidence="15" key="1">
    <citation type="journal article" date="2021" name="Nat. Commun.">
        <title>Genetic determinants of endophytism in the Arabidopsis root mycobiome.</title>
        <authorList>
            <person name="Mesny F."/>
            <person name="Miyauchi S."/>
            <person name="Thiergart T."/>
            <person name="Pickel B."/>
            <person name="Atanasova L."/>
            <person name="Karlsson M."/>
            <person name="Huettel B."/>
            <person name="Barry K.W."/>
            <person name="Haridas S."/>
            <person name="Chen C."/>
            <person name="Bauer D."/>
            <person name="Andreopoulos W."/>
            <person name="Pangilinan J."/>
            <person name="LaButti K."/>
            <person name="Riley R."/>
            <person name="Lipzen A."/>
            <person name="Clum A."/>
            <person name="Drula E."/>
            <person name="Henrissat B."/>
            <person name="Kohler A."/>
            <person name="Grigoriev I.V."/>
            <person name="Martin F.M."/>
            <person name="Hacquard S."/>
        </authorList>
    </citation>
    <scope>NUCLEOTIDE SEQUENCE</scope>
    <source>
        <strain evidence="15">MPI-SDFR-AT-0073</strain>
    </source>
</reference>
<dbReference type="InterPro" id="IPR003395">
    <property type="entry name" value="RecF/RecN/SMC_N"/>
</dbReference>
<evidence type="ECO:0000256" key="9">
    <source>
        <dbReference type="ARBA" id="ARBA00023172"/>
    </source>
</evidence>
<dbReference type="GO" id="GO:0035861">
    <property type="term" value="C:site of double-strand break"/>
    <property type="evidence" value="ECO:0007669"/>
    <property type="project" value="TreeGrafter"/>
</dbReference>
<feature type="region of interest" description="Disordered" evidence="13">
    <location>
        <begin position="1"/>
        <end position="79"/>
    </location>
</feature>
<dbReference type="GeneID" id="70124692"/>
<keyword evidence="10" id="KW-0234">DNA repair</keyword>
<dbReference type="Pfam" id="PF02463">
    <property type="entry name" value="SMC_N"/>
    <property type="match status" value="1"/>
</dbReference>
<dbReference type="GO" id="GO:0030915">
    <property type="term" value="C:Smc5-Smc6 complex"/>
    <property type="evidence" value="ECO:0007669"/>
    <property type="project" value="TreeGrafter"/>
</dbReference>
<evidence type="ECO:0000256" key="13">
    <source>
        <dbReference type="SAM" id="MobiDB-lite"/>
    </source>
</evidence>
<dbReference type="GO" id="GO:0003684">
    <property type="term" value="F:damaged DNA binding"/>
    <property type="evidence" value="ECO:0007669"/>
    <property type="project" value="TreeGrafter"/>
</dbReference>